<evidence type="ECO:0000256" key="2">
    <source>
        <dbReference type="ARBA" id="ARBA00010736"/>
    </source>
</evidence>
<dbReference type="Gene3D" id="3.30.1340.10">
    <property type="entry name" value="HPr-like"/>
    <property type="match status" value="1"/>
</dbReference>
<dbReference type="PRINTS" id="PR00107">
    <property type="entry name" value="PHOSPHOCPHPR"/>
</dbReference>
<evidence type="ECO:0000256" key="3">
    <source>
        <dbReference type="ARBA" id="ARBA00022490"/>
    </source>
</evidence>
<proteinExistence type="inferred from homology"/>
<dbReference type="InterPro" id="IPR050399">
    <property type="entry name" value="HPr"/>
</dbReference>
<dbReference type="Pfam" id="PF00381">
    <property type="entry name" value="PTS-HPr"/>
    <property type="match status" value="1"/>
</dbReference>
<evidence type="ECO:0000256" key="4">
    <source>
        <dbReference type="ARBA" id="ARBA00022683"/>
    </source>
</evidence>
<comment type="caution">
    <text evidence="6">The sequence shown here is derived from an EMBL/GenBank/DDBJ whole genome shotgun (WGS) entry which is preliminary data.</text>
</comment>
<keyword evidence="3" id="KW-0963">Cytoplasm</keyword>
<protein>
    <submittedName>
        <fullName evidence="6">Phosphate ABC transporter permease</fullName>
    </submittedName>
</protein>
<sequence>MSDRLSAKVTICNKLGLHARAATLLAKLAVQYDANVTLKQGNKTASADSVLGLLMLESGLGKEVEVIATGPQAQQALTDVCQLIQARFDEAE</sequence>
<dbReference type="InterPro" id="IPR000032">
    <property type="entry name" value="HPr-like"/>
</dbReference>
<dbReference type="InterPro" id="IPR035895">
    <property type="entry name" value="HPr-like_sf"/>
</dbReference>
<dbReference type="GO" id="GO:0009401">
    <property type="term" value="P:phosphoenolpyruvate-dependent sugar phosphotransferase system"/>
    <property type="evidence" value="ECO:0007669"/>
    <property type="project" value="UniProtKB-KW"/>
</dbReference>
<feature type="domain" description="HPr" evidence="5">
    <location>
        <begin position="4"/>
        <end position="91"/>
    </location>
</feature>
<comment type="subcellular location">
    <subcellularLocation>
        <location evidence="1">Cytoplasm</location>
    </subcellularLocation>
</comment>
<dbReference type="AlphaFoldDB" id="A0AA37WYM8"/>
<dbReference type="InterPro" id="IPR001020">
    <property type="entry name" value="PTS_HPr_His_P_site"/>
</dbReference>
<dbReference type="RefSeq" id="WP_095497041.1">
    <property type="nucleotide sequence ID" value="NZ_BSPO01000002.1"/>
</dbReference>
<dbReference type="GO" id="GO:0005737">
    <property type="term" value="C:cytoplasm"/>
    <property type="evidence" value="ECO:0007669"/>
    <property type="project" value="UniProtKB-SubCell"/>
</dbReference>
<dbReference type="SUPFAM" id="SSF55594">
    <property type="entry name" value="HPr-like"/>
    <property type="match status" value="1"/>
</dbReference>
<keyword evidence="7" id="KW-1185">Reference proteome</keyword>
<evidence type="ECO:0000313" key="7">
    <source>
        <dbReference type="Proteomes" id="UP001157439"/>
    </source>
</evidence>
<reference evidence="6 7" key="1">
    <citation type="journal article" date="2014" name="Int. J. Syst. Evol. Microbiol.">
        <title>Complete genome sequence of Corynebacterium casei LMG S-19264T (=DSM 44701T), isolated from a smear-ripened cheese.</title>
        <authorList>
            <consortium name="US DOE Joint Genome Institute (JGI-PGF)"/>
            <person name="Walter F."/>
            <person name="Albersmeier A."/>
            <person name="Kalinowski J."/>
            <person name="Ruckert C."/>
        </authorList>
    </citation>
    <scope>NUCLEOTIDE SEQUENCE [LARGE SCALE GENOMIC DNA]</scope>
    <source>
        <strain evidence="6 7">NBRC 112785</strain>
    </source>
</reference>
<dbReference type="EMBL" id="BSPO01000002">
    <property type="protein sequence ID" value="GLS83406.1"/>
    <property type="molecule type" value="Genomic_DNA"/>
</dbReference>
<dbReference type="PANTHER" id="PTHR33705">
    <property type="entry name" value="PHOSPHOCARRIER PROTEIN HPR"/>
    <property type="match status" value="1"/>
</dbReference>
<dbReference type="NCBIfam" id="TIGR01003">
    <property type="entry name" value="PTS_HPr_family"/>
    <property type="match status" value="1"/>
</dbReference>
<dbReference type="PROSITE" id="PS51350">
    <property type="entry name" value="PTS_HPR_DOM"/>
    <property type="match status" value="1"/>
</dbReference>
<evidence type="ECO:0000256" key="1">
    <source>
        <dbReference type="ARBA" id="ARBA00004496"/>
    </source>
</evidence>
<evidence type="ECO:0000313" key="6">
    <source>
        <dbReference type="EMBL" id="GLS83406.1"/>
    </source>
</evidence>
<organism evidence="6 7">
    <name type="scientific">Paraferrimonas haliotis</name>
    <dbReference type="NCBI Taxonomy" id="2013866"/>
    <lineage>
        <taxon>Bacteria</taxon>
        <taxon>Pseudomonadati</taxon>
        <taxon>Pseudomonadota</taxon>
        <taxon>Gammaproteobacteria</taxon>
        <taxon>Alteromonadales</taxon>
        <taxon>Ferrimonadaceae</taxon>
        <taxon>Paraferrimonas</taxon>
    </lineage>
</organism>
<name>A0AA37WYM8_9GAMM</name>
<comment type="similarity">
    <text evidence="2">Belongs to the HPr family.</text>
</comment>
<accession>A0AA37WYM8</accession>
<evidence type="ECO:0000259" key="5">
    <source>
        <dbReference type="PROSITE" id="PS51350"/>
    </source>
</evidence>
<dbReference type="Proteomes" id="UP001157439">
    <property type="component" value="Unassembled WGS sequence"/>
</dbReference>
<dbReference type="PROSITE" id="PS00369">
    <property type="entry name" value="PTS_HPR_HIS"/>
    <property type="match status" value="1"/>
</dbReference>
<keyword evidence="4" id="KW-0598">Phosphotransferase system</keyword>
<dbReference type="PANTHER" id="PTHR33705:SF2">
    <property type="entry name" value="PHOSPHOCARRIER PROTEIN NPR"/>
    <property type="match status" value="1"/>
</dbReference>
<gene>
    <name evidence="6" type="primary">ptsO</name>
    <name evidence="6" type="ORF">GCM10007894_13830</name>
</gene>